<accession>A0AB39WBK1</accession>
<reference evidence="1" key="1">
    <citation type="submission" date="2024-07" db="EMBL/GenBank/DDBJ databases">
        <authorList>
            <person name="Biller S.J."/>
        </authorList>
    </citation>
    <scope>NUCLEOTIDE SEQUENCE</scope>
    <source>
        <strain evidence="1">WC2416</strain>
    </source>
</reference>
<dbReference type="AlphaFoldDB" id="A0AB39WBK1"/>
<dbReference type="RefSeq" id="WP_369765398.1">
    <property type="nucleotide sequence ID" value="NZ_CP165626.1"/>
</dbReference>
<dbReference type="EMBL" id="CP165626">
    <property type="protein sequence ID" value="XDU98024.1"/>
    <property type="molecule type" value="Genomic_DNA"/>
</dbReference>
<evidence type="ECO:0008006" key="2">
    <source>
        <dbReference type="Google" id="ProtNLM"/>
    </source>
</evidence>
<gene>
    <name evidence="1" type="ORF">AB3G39_12675</name>
</gene>
<proteinExistence type="predicted"/>
<name>A0AB39WBK1_9FLAO</name>
<sequence>MILKPVNIALKDIMIDQFNPRFVKARNVTQPELIKIMLESKSSKELLRSLQEDIKWVNRIVIQKIETHEFPDILNKEGSYSYVVIEGNTRLACLKSGTVEGYEDETEIPVLMAEQEDAETIENFKKQVRITQGIANVTVVKEWSPVSKAKHLAILYDDIKQSKRPAEIYKQISNELGIGVKEVRESILRYLIFSKIAEISESIPEEHWGYLEAFDKNTKIRSIIGLDADTNDFLDNDEEYFTEILEDIPSLIKQALGHGLNTKQFRDIIFEIIKETSSSEEFNEIKNEILNEKSEITLISKMKKIGITDKEQWSKELDEILKKISAFPNMTDWAIELLDKLTSIKDKVKKQIKTLEQ</sequence>
<evidence type="ECO:0000313" key="1">
    <source>
        <dbReference type="EMBL" id="XDU98024.1"/>
    </source>
</evidence>
<organism evidence="1">
    <name type="scientific">Flavobacterium sp. WC2416</name>
    <dbReference type="NCBI Taxonomy" id="3234141"/>
    <lineage>
        <taxon>Bacteria</taxon>
        <taxon>Pseudomonadati</taxon>
        <taxon>Bacteroidota</taxon>
        <taxon>Flavobacteriia</taxon>
        <taxon>Flavobacteriales</taxon>
        <taxon>Flavobacteriaceae</taxon>
        <taxon>Flavobacterium</taxon>
    </lineage>
</organism>
<protein>
    <recommendedName>
        <fullName evidence="2">ParB/Sulfiredoxin domain-containing protein</fullName>
    </recommendedName>
</protein>